<proteinExistence type="predicted"/>
<gene>
    <name evidence="2" type="ORF">BDV95DRAFT_643986</name>
</gene>
<feature type="compositionally biased region" description="Basic residues" evidence="1">
    <location>
        <begin position="125"/>
        <end position="139"/>
    </location>
</feature>
<accession>A0A7C8MFR1</accession>
<feature type="region of interest" description="Disordered" evidence="1">
    <location>
        <begin position="54"/>
        <end position="77"/>
    </location>
</feature>
<dbReference type="Proteomes" id="UP000481861">
    <property type="component" value="Unassembled WGS sequence"/>
</dbReference>
<evidence type="ECO:0000313" key="2">
    <source>
        <dbReference type="EMBL" id="KAF2877116.1"/>
    </source>
</evidence>
<sequence length="139" mass="16478">MQMKNHTQRPKTSPLLLYSYNATRLSTTHIAHHPHKPPKRTIQHRHSRAHVVRANRQARPLHRPLAMASTNPALPKPQIKKWCPQTLMLPPQPCKNRQACPYLHEDQMGIYEQHIANLREEPKQFKKPYKPPKRSWFKR</sequence>
<comment type="caution">
    <text evidence="2">The sequence shown here is derived from an EMBL/GenBank/DDBJ whole genome shotgun (WGS) entry which is preliminary data.</text>
</comment>
<dbReference type="AlphaFoldDB" id="A0A7C8MFR1"/>
<feature type="region of interest" description="Disordered" evidence="1">
    <location>
        <begin position="119"/>
        <end position="139"/>
    </location>
</feature>
<organism evidence="2 3">
    <name type="scientific">Massariosphaeria phaeospora</name>
    <dbReference type="NCBI Taxonomy" id="100035"/>
    <lineage>
        <taxon>Eukaryota</taxon>
        <taxon>Fungi</taxon>
        <taxon>Dikarya</taxon>
        <taxon>Ascomycota</taxon>
        <taxon>Pezizomycotina</taxon>
        <taxon>Dothideomycetes</taxon>
        <taxon>Pleosporomycetidae</taxon>
        <taxon>Pleosporales</taxon>
        <taxon>Pleosporales incertae sedis</taxon>
        <taxon>Massariosphaeria</taxon>
    </lineage>
</organism>
<name>A0A7C8MFR1_9PLEO</name>
<dbReference type="EMBL" id="JAADJZ010000002">
    <property type="protein sequence ID" value="KAF2877116.1"/>
    <property type="molecule type" value="Genomic_DNA"/>
</dbReference>
<evidence type="ECO:0000313" key="3">
    <source>
        <dbReference type="Proteomes" id="UP000481861"/>
    </source>
</evidence>
<keyword evidence="3" id="KW-1185">Reference proteome</keyword>
<reference evidence="2 3" key="1">
    <citation type="submission" date="2020-01" db="EMBL/GenBank/DDBJ databases">
        <authorList>
            <consortium name="DOE Joint Genome Institute"/>
            <person name="Haridas S."/>
            <person name="Albert R."/>
            <person name="Binder M."/>
            <person name="Bloem J."/>
            <person name="Labutti K."/>
            <person name="Salamov A."/>
            <person name="Andreopoulos B."/>
            <person name="Baker S.E."/>
            <person name="Barry K."/>
            <person name="Bills G."/>
            <person name="Bluhm B.H."/>
            <person name="Cannon C."/>
            <person name="Castanera R."/>
            <person name="Culley D.E."/>
            <person name="Daum C."/>
            <person name="Ezra D."/>
            <person name="Gonzalez J.B."/>
            <person name="Henrissat B."/>
            <person name="Kuo A."/>
            <person name="Liang C."/>
            <person name="Lipzen A."/>
            <person name="Lutzoni F."/>
            <person name="Magnuson J."/>
            <person name="Mondo S."/>
            <person name="Nolan M."/>
            <person name="Ohm R."/>
            <person name="Pangilinan J."/>
            <person name="Park H.-J.H."/>
            <person name="Ramirez L."/>
            <person name="Alfaro M."/>
            <person name="Sun H."/>
            <person name="Tritt A."/>
            <person name="Yoshinaga Y."/>
            <person name="Zwiers L.-H.L."/>
            <person name="Turgeon B.G."/>
            <person name="Goodwin S.B."/>
            <person name="Spatafora J.W."/>
            <person name="Crous P.W."/>
            <person name="Grigoriev I.V."/>
        </authorList>
    </citation>
    <scope>NUCLEOTIDE SEQUENCE [LARGE SCALE GENOMIC DNA]</scope>
    <source>
        <strain evidence="2 3">CBS 611.86</strain>
    </source>
</reference>
<evidence type="ECO:0000256" key="1">
    <source>
        <dbReference type="SAM" id="MobiDB-lite"/>
    </source>
</evidence>
<protein>
    <submittedName>
        <fullName evidence="2">Uncharacterized protein</fullName>
    </submittedName>
</protein>